<dbReference type="Pfam" id="PF12172">
    <property type="entry name" value="zf-ChsH2"/>
    <property type="match status" value="1"/>
</dbReference>
<dbReference type="InterPro" id="IPR052513">
    <property type="entry name" value="Thioester_dehydratase-like"/>
</dbReference>
<comment type="caution">
    <text evidence="3">The sequence shown here is derived from an EMBL/GenBank/DDBJ whole genome shotgun (WGS) entry which is preliminary data.</text>
</comment>
<feature type="domain" description="ChsH2 C-terminal OB-fold" evidence="1">
    <location>
        <begin position="60"/>
        <end position="123"/>
    </location>
</feature>
<evidence type="ECO:0000313" key="4">
    <source>
        <dbReference type="Proteomes" id="UP001500957"/>
    </source>
</evidence>
<proteinExistence type="predicted"/>
<dbReference type="Gene3D" id="6.10.30.10">
    <property type="match status" value="1"/>
</dbReference>
<dbReference type="InterPro" id="IPR002878">
    <property type="entry name" value="ChsH2_C"/>
</dbReference>
<organism evidence="3 4">
    <name type="scientific">Sporichthya brevicatena</name>
    <dbReference type="NCBI Taxonomy" id="171442"/>
    <lineage>
        <taxon>Bacteria</taxon>
        <taxon>Bacillati</taxon>
        <taxon>Actinomycetota</taxon>
        <taxon>Actinomycetes</taxon>
        <taxon>Sporichthyales</taxon>
        <taxon>Sporichthyaceae</taxon>
        <taxon>Sporichthya</taxon>
    </lineage>
</organism>
<keyword evidence="4" id="KW-1185">Reference proteome</keyword>
<dbReference type="RefSeq" id="WP_344602873.1">
    <property type="nucleotide sequence ID" value="NZ_BAAAHE010000008.1"/>
</dbReference>
<sequence>MTVESQSLPAPAPEVTPEGAPFWAATADGRLTLQQCAACGRHVWYPRYVCPHCHSTQLEWVEASGRGTVYSFTLTTRGILDYAGCGPYVLALVELAEGPKMMTNLVGVDTSTLSIGDEVQVVFADTGQGNALPRFRPLAEP</sequence>
<name>A0ABN1GJ44_9ACTN</name>
<dbReference type="PANTHER" id="PTHR34075">
    <property type="entry name" value="BLR3430 PROTEIN"/>
    <property type="match status" value="1"/>
</dbReference>
<evidence type="ECO:0000313" key="3">
    <source>
        <dbReference type="EMBL" id="GAA0612551.1"/>
    </source>
</evidence>
<dbReference type="PANTHER" id="PTHR34075:SF5">
    <property type="entry name" value="BLR3430 PROTEIN"/>
    <property type="match status" value="1"/>
</dbReference>
<dbReference type="Pfam" id="PF01796">
    <property type="entry name" value="OB_ChsH2_C"/>
    <property type="match status" value="1"/>
</dbReference>
<reference evidence="3 4" key="1">
    <citation type="journal article" date="2019" name="Int. J. Syst. Evol. Microbiol.">
        <title>The Global Catalogue of Microorganisms (GCM) 10K type strain sequencing project: providing services to taxonomists for standard genome sequencing and annotation.</title>
        <authorList>
            <consortium name="The Broad Institute Genomics Platform"/>
            <consortium name="The Broad Institute Genome Sequencing Center for Infectious Disease"/>
            <person name="Wu L."/>
            <person name="Ma J."/>
        </authorList>
    </citation>
    <scope>NUCLEOTIDE SEQUENCE [LARGE SCALE GENOMIC DNA]</scope>
    <source>
        <strain evidence="3 4">JCM 10671</strain>
    </source>
</reference>
<accession>A0ABN1GJ44</accession>
<dbReference type="InterPro" id="IPR012340">
    <property type="entry name" value="NA-bd_OB-fold"/>
</dbReference>
<feature type="domain" description="ChsH2 rubredoxin-like zinc ribbon" evidence="2">
    <location>
        <begin position="23"/>
        <end position="59"/>
    </location>
</feature>
<dbReference type="SUPFAM" id="SSF50249">
    <property type="entry name" value="Nucleic acid-binding proteins"/>
    <property type="match status" value="1"/>
</dbReference>
<evidence type="ECO:0000259" key="1">
    <source>
        <dbReference type="Pfam" id="PF01796"/>
    </source>
</evidence>
<dbReference type="EMBL" id="BAAAHE010000008">
    <property type="protein sequence ID" value="GAA0612551.1"/>
    <property type="molecule type" value="Genomic_DNA"/>
</dbReference>
<gene>
    <name evidence="3" type="ORF">GCM10009547_13200</name>
</gene>
<protein>
    <submittedName>
        <fullName evidence="3">Zn-ribbon domain-containing OB-fold protein</fullName>
    </submittedName>
</protein>
<dbReference type="InterPro" id="IPR022002">
    <property type="entry name" value="ChsH2_Znr"/>
</dbReference>
<evidence type="ECO:0000259" key="2">
    <source>
        <dbReference type="Pfam" id="PF12172"/>
    </source>
</evidence>
<dbReference type="Proteomes" id="UP001500957">
    <property type="component" value="Unassembled WGS sequence"/>
</dbReference>